<dbReference type="EMBL" id="BGJZ01000329">
    <property type="protein sequence ID" value="GBH12952.1"/>
    <property type="molecule type" value="Genomic_DNA"/>
</dbReference>
<accession>A0A2V0QUP1</accession>
<dbReference type="Gene3D" id="3.40.50.300">
    <property type="entry name" value="P-loop containing nucleotide triphosphate hydrolases"/>
    <property type="match status" value="1"/>
</dbReference>
<comment type="caution">
    <text evidence="1">The sequence shown here is derived from an EMBL/GenBank/DDBJ whole genome shotgun (WGS) entry which is preliminary data.</text>
</comment>
<dbReference type="Proteomes" id="UP000247480">
    <property type="component" value="Unassembled WGS sequence"/>
</dbReference>
<organism evidence="1 2">
    <name type="scientific">Pseudomonas syringae pv. actinidiae</name>
    <dbReference type="NCBI Taxonomy" id="103796"/>
    <lineage>
        <taxon>Bacteria</taxon>
        <taxon>Pseudomonadati</taxon>
        <taxon>Pseudomonadota</taxon>
        <taxon>Gammaproteobacteria</taxon>
        <taxon>Pseudomonadales</taxon>
        <taxon>Pseudomonadaceae</taxon>
        <taxon>Pseudomonas</taxon>
        <taxon>Pseudomonas syringae</taxon>
    </lineage>
</organism>
<proteinExistence type="predicted"/>
<evidence type="ECO:0000313" key="1">
    <source>
        <dbReference type="EMBL" id="GBH12952.1"/>
    </source>
</evidence>
<sequence>MSFSQSTRGGAIRLSIVAPSGSGKSTAANYLYEYFTHLGLKVQVLKLAAPLYRLQARFYSEACTALSPGAQDQKLLEQVAGQLRFINPFALVKAFAQELEKTEADVVINDDLRDDQTDWPYLRENGFKVIKIVTDPLSRQQRLESRKDISVIHNSALDFQIERIHADFTLANDSTPDAFRHQIQELANHLMSSLPAGLQA</sequence>
<keyword evidence="1" id="KW-0418">Kinase</keyword>
<dbReference type="SUPFAM" id="SSF52540">
    <property type="entry name" value="P-loop containing nucleoside triphosphate hydrolases"/>
    <property type="match status" value="1"/>
</dbReference>
<evidence type="ECO:0000313" key="2">
    <source>
        <dbReference type="Proteomes" id="UP000247480"/>
    </source>
</evidence>
<reference evidence="1 2" key="1">
    <citation type="submission" date="2018-04" db="EMBL/GenBank/DDBJ databases">
        <title>Draft genome sequence of Pseudomonas syringae pv. actinidiae biovar 1 strains isolated from kiwifruit in Kagawa prefecture.</title>
        <authorList>
            <person name="Tabuchi M."/>
            <person name="Saito M."/>
            <person name="Fujiwara S."/>
            <person name="Sasa N."/>
            <person name="Akimitsu K."/>
            <person name="Gomi K."/>
            <person name="Konishi-Sugita S."/>
            <person name="Hamano K."/>
            <person name="Kataoka I."/>
        </authorList>
    </citation>
    <scope>NUCLEOTIDE SEQUENCE [LARGE SCALE GENOMIC DNA]</scope>
    <source>
        <strain evidence="1 2">MAFF212206</strain>
    </source>
</reference>
<name>A0A2V0QUP1_PSESF</name>
<dbReference type="AlphaFoldDB" id="A0A2V0QUP1"/>
<protein>
    <submittedName>
        <fullName evidence="1">Adenylylsulfate kinase or related kinase</fullName>
    </submittedName>
</protein>
<dbReference type="RefSeq" id="WP_173675381.1">
    <property type="nucleotide sequence ID" value="NZ_AP019411.1"/>
</dbReference>
<gene>
    <name evidence="1" type="ORF">KPSA1_06428</name>
</gene>
<keyword evidence="1" id="KW-0808">Transferase</keyword>
<dbReference type="GO" id="GO:0016301">
    <property type="term" value="F:kinase activity"/>
    <property type="evidence" value="ECO:0007669"/>
    <property type="project" value="UniProtKB-KW"/>
</dbReference>
<dbReference type="InterPro" id="IPR027417">
    <property type="entry name" value="P-loop_NTPase"/>
</dbReference>